<dbReference type="InterPro" id="IPR001387">
    <property type="entry name" value="Cro/C1-type_HTH"/>
</dbReference>
<gene>
    <name evidence="2" type="ORF">SAMN05518863_11638</name>
</gene>
<dbReference type="Pfam" id="PF01381">
    <property type="entry name" value="HTH_3"/>
    <property type="match status" value="1"/>
</dbReference>
<evidence type="ECO:0000313" key="3">
    <source>
        <dbReference type="Proteomes" id="UP000198841"/>
    </source>
</evidence>
<dbReference type="EMBL" id="FOSD01000016">
    <property type="protein sequence ID" value="SFL01788.1"/>
    <property type="molecule type" value="Genomic_DNA"/>
</dbReference>
<name>A0A1I4E7K4_9GAMM</name>
<feature type="domain" description="HTH cro/C1-type" evidence="1">
    <location>
        <begin position="68"/>
        <end position="119"/>
    </location>
</feature>
<dbReference type="Proteomes" id="UP000198841">
    <property type="component" value="Unassembled WGS sequence"/>
</dbReference>
<sequence length="122" mass="13572">MIEFITDSAGNRKAAIVPIELFEKLTQHSDLAELWQSVPYEAGINDDALIPGDVVNITINKGVTLHAAWRIYRKLTQKQVAEALGITQASVSAMEKSEKPRDFNLAKLAELYECTPEQLTDD</sequence>
<evidence type="ECO:0000313" key="2">
    <source>
        <dbReference type="EMBL" id="SFL01788.1"/>
    </source>
</evidence>
<organism evidence="2 3">
    <name type="scientific">Candidatus Pantoea symbiotica</name>
    <dbReference type="NCBI Taxonomy" id="1884370"/>
    <lineage>
        <taxon>Bacteria</taxon>
        <taxon>Pseudomonadati</taxon>
        <taxon>Pseudomonadota</taxon>
        <taxon>Gammaproteobacteria</taxon>
        <taxon>Enterobacterales</taxon>
        <taxon>Erwiniaceae</taxon>
        <taxon>Pantoea</taxon>
    </lineage>
</organism>
<dbReference type="PROSITE" id="PS50943">
    <property type="entry name" value="HTH_CROC1"/>
    <property type="match status" value="1"/>
</dbReference>
<comment type="caution">
    <text evidence="2">The sequence shown here is derived from an EMBL/GenBank/DDBJ whole genome shotgun (WGS) entry which is preliminary data.</text>
</comment>
<dbReference type="SUPFAM" id="SSF47413">
    <property type="entry name" value="lambda repressor-like DNA-binding domains"/>
    <property type="match status" value="1"/>
</dbReference>
<dbReference type="Gene3D" id="1.10.260.40">
    <property type="entry name" value="lambda repressor-like DNA-binding domains"/>
    <property type="match status" value="1"/>
</dbReference>
<evidence type="ECO:0000259" key="1">
    <source>
        <dbReference type="PROSITE" id="PS50943"/>
    </source>
</evidence>
<dbReference type="SMART" id="SM00530">
    <property type="entry name" value="HTH_XRE"/>
    <property type="match status" value="1"/>
</dbReference>
<reference evidence="2 3" key="1">
    <citation type="submission" date="2016-10" db="EMBL/GenBank/DDBJ databases">
        <authorList>
            <person name="Varghese N."/>
            <person name="Submissions S."/>
        </authorList>
    </citation>
    <scope>NUCLEOTIDE SEQUENCE [LARGE SCALE GENOMIC DNA]</scope>
    <source>
        <strain evidence="2 3">YR512</strain>
    </source>
</reference>
<dbReference type="InterPro" id="IPR010982">
    <property type="entry name" value="Lambda_DNA-bd_dom_sf"/>
</dbReference>
<accession>A0A1I4E7K4</accession>
<dbReference type="CDD" id="cd00093">
    <property type="entry name" value="HTH_XRE"/>
    <property type="match status" value="1"/>
</dbReference>
<keyword evidence="3" id="KW-1185">Reference proteome</keyword>
<proteinExistence type="predicted"/>
<dbReference type="RefSeq" id="WP_008108124.1">
    <property type="nucleotide sequence ID" value="NZ_FOSD01000016.1"/>
</dbReference>
<protein>
    <submittedName>
        <fullName evidence="2">Helix-turn-helix</fullName>
    </submittedName>
</protein>